<protein>
    <submittedName>
        <fullName evidence="1">Portal protein</fullName>
    </submittedName>
</protein>
<sequence length="463" mass="51493">MMMKIINLFGRKSEKRSTTEPKLGTIPEGLDVFGDDPGEGGWTVQLSGGDDGNCQETVVNANVKKRNIDKEAALSLSAAYSCIDRISAMIAMVPFRIVREVDGQIEDIEDHPARGVLQVAPNDWMTPFSMRRQLMVDALNGNGYLWIRRNNVNGEIHEIEYCDEKNTRLENPSGNRWYYNYTDEYGKQHLVYPEDMIHVRALGNKGRMGLSPIQLHASSIRMGLDMQSYGESFFNGGAKPSGVIGVKGTLDSKGWDRLINIWRKNANSVADGNRKNNVFFMPADVTYNPISISPIDAALIQSMKLTRSEIGGIYNVPGYMIGDMDKAYSGNVTTMMVGFVKNTLQPWVTNIEQEVTKKILTEEDILSGVRVIMDMNELMRGTPEEILKMANDAVKGGLITRNEGRVKIGEKRITDDPTMDVCLVNVSQSNFADSNAAKNEPANDKVEDKTTDKEVNDNGENQG</sequence>
<reference evidence="1" key="1">
    <citation type="submission" date="2021-10" db="EMBL/GenBank/DDBJ databases">
        <authorList>
            <person name="Ayers H.X."/>
            <person name="Arens D.A."/>
            <person name="Thompson D.W."/>
            <person name="Stewart J."/>
            <person name="Casjens S.R."/>
            <person name="Grose J.H."/>
        </authorList>
    </citation>
    <scope>NUCLEOTIDE SEQUENCE</scope>
</reference>
<dbReference type="Proteomes" id="UP000827379">
    <property type="component" value="Segment"/>
</dbReference>
<dbReference type="EMBL" id="OL539442">
    <property type="protein sequence ID" value="UGO52009.1"/>
    <property type="molecule type" value="Genomic_DNA"/>
</dbReference>
<gene>
    <name evidence="1" type="ORF">ULLIRAPTOR_17</name>
</gene>
<accession>A0AC61TNX4</accession>
<name>A0AC61TNX4_9CAUD</name>
<keyword evidence="2" id="KW-1185">Reference proteome</keyword>
<proteinExistence type="predicted"/>
<organism evidence="1 2">
    <name type="scientific">Serratia phage vB_SmaS_Ulliraptor</name>
    <dbReference type="NCBI Taxonomy" id="2902694"/>
    <lineage>
        <taxon>Viruses</taxon>
        <taxon>Duplodnaviria</taxon>
        <taxon>Heunggongvirae</taxon>
        <taxon>Uroviricota</taxon>
        <taxon>Caudoviricetes</taxon>
        <taxon>Bonzeevirus</taxon>
        <taxon>Bonzeevirus ulliraptor</taxon>
    </lineage>
</organism>
<evidence type="ECO:0000313" key="1">
    <source>
        <dbReference type="EMBL" id="UGO52009.1"/>
    </source>
</evidence>
<evidence type="ECO:0000313" key="2">
    <source>
        <dbReference type="Proteomes" id="UP000827379"/>
    </source>
</evidence>